<dbReference type="AlphaFoldDB" id="A0A136IYR4"/>
<reference evidence="2" key="1">
    <citation type="submission" date="2016-02" db="EMBL/GenBank/DDBJ databases">
        <title>Draft genome sequence of Microdochium bolleyi, a fungal endophyte of beachgrass.</title>
        <authorList>
            <consortium name="DOE Joint Genome Institute"/>
            <person name="David A.S."/>
            <person name="May G."/>
            <person name="Haridas S."/>
            <person name="Lim J."/>
            <person name="Wang M."/>
            <person name="Labutti K."/>
            <person name="Lipzen A."/>
            <person name="Barry K."/>
            <person name="Grigoriev I.V."/>
        </authorList>
    </citation>
    <scope>NUCLEOTIDE SEQUENCE [LARGE SCALE GENOMIC DNA]</scope>
    <source>
        <strain evidence="2">J235TASD1</strain>
    </source>
</reference>
<keyword evidence="2" id="KW-1185">Reference proteome</keyword>
<dbReference type="InParanoid" id="A0A136IYR4"/>
<sequence length="423" mass="46232">MIDSKYDILPFLPETRLEQVAEGITLSHPLSRRGYGPGFIVVVQSTGVAGPNKLAIEGGVPSPLMKYAEEGFVTVEITEAALGASSDALAKAVAAIAACSSTRVADESKPINGAGLIAYTPQLWNKIAPQLKSSPTVLGAAVYGDLSSAPTLAASPVPFVQHLAGKATDLPPRTAQLTAHDYETVTSALFATPFQEHWNYAAESVSHSRNLTFFKKLLGGPYFDLEALWDEHTYYEFENRSLECTMGTMVQEPYVNHVPTLTGGIGRQELTAFYRDHFIFKNPDDIETVLLSRSMGIDRVIDEQLFKCTHNTQIDWLAPGIPPTGKKLNVAMVAVVNIRGDRLYHEHIWWDQGTVLAQLGLMPEHLPFPTPAGGLSNGHAALQGKKLEYRVPVAGDETARKLEIKESVKSNEMFAFDVREARN</sequence>
<dbReference type="STRING" id="196109.A0A136IYR4"/>
<gene>
    <name evidence="1" type="ORF">Micbo1qcDRAFT_234724</name>
</gene>
<dbReference type="SUPFAM" id="SSF54427">
    <property type="entry name" value="NTF2-like"/>
    <property type="match status" value="1"/>
</dbReference>
<dbReference type="PANTHER" id="PTHR38436">
    <property type="entry name" value="POLYKETIDE CYCLASE SNOAL-LIKE DOMAIN"/>
    <property type="match status" value="1"/>
</dbReference>
<dbReference type="EMBL" id="KQ964253">
    <property type="protein sequence ID" value="KXJ90057.1"/>
    <property type="molecule type" value="Genomic_DNA"/>
</dbReference>
<dbReference type="Gene3D" id="3.10.450.50">
    <property type="match status" value="1"/>
</dbReference>
<proteinExistence type="predicted"/>
<dbReference type="Proteomes" id="UP000070501">
    <property type="component" value="Unassembled WGS sequence"/>
</dbReference>
<accession>A0A136IYR4</accession>
<evidence type="ECO:0008006" key="3">
    <source>
        <dbReference type="Google" id="ProtNLM"/>
    </source>
</evidence>
<organism evidence="1 2">
    <name type="scientific">Microdochium bolleyi</name>
    <dbReference type="NCBI Taxonomy" id="196109"/>
    <lineage>
        <taxon>Eukaryota</taxon>
        <taxon>Fungi</taxon>
        <taxon>Dikarya</taxon>
        <taxon>Ascomycota</taxon>
        <taxon>Pezizomycotina</taxon>
        <taxon>Sordariomycetes</taxon>
        <taxon>Xylariomycetidae</taxon>
        <taxon>Xylariales</taxon>
        <taxon>Microdochiaceae</taxon>
        <taxon>Microdochium</taxon>
    </lineage>
</organism>
<dbReference type="PANTHER" id="PTHR38436:SF3">
    <property type="entry name" value="CARBOXYMETHYLENEBUTENOLIDASE-RELATED"/>
    <property type="match status" value="1"/>
</dbReference>
<dbReference type="InterPro" id="IPR032710">
    <property type="entry name" value="NTF2-like_dom_sf"/>
</dbReference>
<dbReference type="InterPro" id="IPR009959">
    <property type="entry name" value="Cyclase_SnoaL-like"/>
</dbReference>
<evidence type="ECO:0000313" key="2">
    <source>
        <dbReference type="Proteomes" id="UP000070501"/>
    </source>
</evidence>
<name>A0A136IYR4_9PEZI</name>
<dbReference type="OrthoDB" id="5440at2759"/>
<dbReference type="GO" id="GO:0030638">
    <property type="term" value="P:polyketide metabolic process"/>
    <property type="evidence" value="ECO:0007669"/>
    <property type="project" value="InterPro"/>
</dbReference>
<protein>
    <recommendedName>
        <fullName evidence="3">NTF2-like protein</fullName>
    </recommendedName>
</protein>
<evidence type="ECO:0000313" key="1">
    <source>
        <dbReference type="EMBL" id="KXJ90057.1"/>
    </source>
</evidence>